<evidence type="ECO:0000313" key="10">
    <source>
        <dbReference type="Proteomes" id="UP000182744"/>
    </source>
</evidence>
<keyword evidence="4 6" id="KW-0862">Zinc</keyword>
<sequence length="341" mass="36033">MKAIQVKSADNLEVVELPDPTAGPGEVRVKMEWGGICGSDIAYWRHGASGTAVLKEPLILGHEVAGTIDQIGDGVQGWNVGDKVTIHPATYVGDYTVPEHLKGRDNLWPEVRYFGSAAFFPHEQGGFSTYRVARADQLRKLPDNVSTKEGAIAEPLGVAMHAVNVAGPLENKRILVNGAGPIGALTVGALKHAGAEEVYVSDVKQSPLEIARALGADHLINRGEGEDLPENVDITFEASGAPATIGDCLMATVRGGLMVQVGNLPGSPTPINLGQLVTREITYKGSYRFNDEISDAVAAIASGLDLTPVMTHEFTIDEAATAFQTAADRSTGSSKVMIKLS</sequence>
<proteinExistence type="inferred from homology"/>
<dbReference type="Proteomes" id="UP001273799">
    <property type="component" value="Unassembled WGS sequence"/>
</dbReference>
<dbReference type="Pfam" id="PF08240">
    <property type="entry name" value="ADH_N"/>
    <property type="match status" value="1"/>
</dbReference>
<dbReference type="SUPFAM" id="SSF51735">
    <property type="entry name" value="NAD(P)-binding Rossmann-fold domains"/>
    <property type="match status" value="1"/>
</dbReference>
<dbReference type="InterPro" id="IPR011032">
    <property type="entry name" value="GroES-like_sf"/>
</dbReference>
<gene>
    <name evidence="8" type="ORF">R6G71_01715</name>
    <name evidence="9" type="ORF">SAMN05421878_10920</name>
</gene>
<keyword evidence="10" id="KW-1185">Reference proteome</keyword>
<comment type="similarity">
    <text evidence="2 6">Belongs to the zinc-containing alcohol dehydrogenase family.</text>
</comment>
<dbReference type="Proteomes" id="UP000182744">
    <property type="component" value="Unassembled WGS sequence"/>
</dbReference>
<reference evidence="10" key="1">
    <citation type="submission" date="2016-10" db="EMBL/GenBank/DDBJ databases">
        <authorList>
            <person name="Varghese N."/>
        </authorList>
    </citation>
    <scope>NUCLEOTIDE SEQUENCE [LARGE SCALE GENOMIC DNA]</scope>
    <source>
        <strain evidence="10">DSM 20639</strain>
    </source>
</reference>
<evidence type="ECO:0000256" key="6">
    <source>
        <dbReference type="RuleBase" id="RU361277"/>
    </source>
</evidence>
<evidence type="ECO:0000259" key="7">
    <source>
        <dbReference type="SMART" id="SM00829"/>
    </source>
</evidence>
<dbReference type="GO" id="GO:0008270">
    <property type="term" value="F:zinc ion binding"/>
    <property type="evidence" value="ECO:0007669"/>
    <property type="project" value="InterPro"/>
</dbReference>
<keyword evidence="3 6" id="KW-0479">Metal-binding</keyword>
<dbReference type="InterPro" id="IPR020843">
    <property type="entry name" value="ER"/>
</dbReference>
<dbReference type="InterPro" id="IPR036291">
    <property type="entry name" value="NAD(P)-bd_dom_sf"/>
</dbReference>
<dbReference type="PANTHER" id="PTHR43161:SF9">
    <property type="entry name" value="SORBITOL DEHYDROGENASE"/>
    <property type="match status" value="1"/>
</dbReference>
<dbReference type="Gene3D" id="3.40.50.720">
    <property type="entry name" value="NAD(P)-binding Rossmann-like Domain"/>
    <property type="match status" value="1"/>
</dbReference>
<dbReference type="InterPro" id="IPR013149">
    <property type="entry name" value="ADH-like_C"/>
</dbReference>
<dbReference type="EMBL" id="FNAU01000009">
    <property type="protein sequence ID" value="SDE44073.1"/>
    <property type="molecule type" value="Genomic_DNA"/>
</dbReference>
<dbReference type="RefSeq" id="WP_074662711.1">
    <property type="nucleotide sequence ID" value="NZ_FNAU01000009.1"/>
</dbReference>
<reference evidence="8" key="3">
    <citation type="submission" date="2023-10" db="EMBL/GenBank/DDBJ databases">
        <title>Whole Genome based description of the genera Actinobaculum and Actinotignum reveals a complex phylogenetic relationship within the species included in the genus Actinotignum.</title>
        <authorList>
            <person name="Jensen C.S."/>
            <person name="Dargis R."/>
            <person name="Kemp M."/>
            <person name="Christensen J.J."/>
        </authorList>
    </citation>
    <scope>NUCLEOTIDE SEQUENCE</scope>
    <source>
        <strain evidence="8">Actinobaculum_suis_CCUG19206T</strain>
    </source>
</reference>
<dbReference type="EMBL" id="JAWNFU010000001">
    <property type="protein sequence ID" value="MDY5152770.1"/>
    <property type="molecule type" value="Genomic_DNA"/>
</dbReference>
<dbReference type="SUPFAM" id="SSF50129">
    <property type="entry name" value="GroES-like"/>
    <property type="match status" value="1"/>
</dbReference>
<accession>A0A1G7CXW0</accession>
<name>A0A1G7CXW0_9ACTO</name>
<keyword evidence="5" id="KW-0560">Oxidoreductase</keyword>
<feature type="domain" description="Enoyl reductase (ER)" evidence="7">
    <location>
        <begin position="7"/>
        <end position="338"/>
    </location>
</feature>
<evidence type="ECO:0000256" key="4">
    <source>
        <dbReference type="ARBA" id="ARBA00022833"/>
    </source>
</evidence>
<dbReference type="AlphaFoldDB" id="A0A1G7CXW0"/>
<dbReference type="InterPro" id="IPR013154">
    <property type="entry name" value="ADH-like_N"/>
</dbReference>
<dbReference type="SMART" id="SM00829">
    <property type="entry name" value="PKS_ER"/>
    <property type="match status" value="1"/>
</dbReference>
<dbReference type="Pfam" id="PF00107">
    <property type="entry name" value="ADH_zinc_N"/>
    <property type="match status" value="1"/>
</dbReference>
<evidence type="ECO:0000256" key="3">
    <source>
        <dbReference type="ARBA" id="ARBA00022723"/>
    </source>
</evidence>
<evidence type="ECO:0000256" key="1">
    <source>
        <dbReference type="ARBA" id="ARBA00001947"/>
    </source>
</evidence>
<dbReference type="CDD" id="cd08232">
    <property type="entry name" value="idonate-5-DH"/>
    <property type="match status" value="1"/>
</dbReference>
<reference evidence="9" key="2">
    <citation type="submission" date="2016-10" db="EMBL/GenBank/DDBJ databases">
        <authorList>
            <person name="de Groot N.N."/>
        </authorList>
    </citation>
    <scope>NUCLEOTIDE SEQUENCE [LARGE SCALE GENOMIC DNA]</scope>
    <source>
        <strain evidence="9">DSM 20639</strain>
    </source>
</reference>
<protein>
    <submittedName>
        <fullName evidence="9">L-idonate 5-dehydrogenase</fullName>
    </submittedName>
</protein>
<evidence type="ECO:0000313" key="9">
    <source>
        <dbReference type="EMBL" id="SDE44073.1"/>
    </source>
</evidence>
<dbReference type="PANTHER" id="PTHR43161">
    <property type="entry name" value="SORBITOL DEHYDROGENASE"/>
    <property type="match status" value="1"/>
</dbReference>
<dbReference type="GO" id="GO:0016491">
    <property type="term" value="F:oxidoreductase activity"/>
    <property type="evidence" value="ECO:0007669"/>
    <property type="project" value="UniProtKB-KW"/>
</dbReference>
<dbReference type="Gene3D" id="3.90.180.10">
    <property type="entry name" value="Medium-chain alcohol dehydrogenases, catalytic domain"/>
    <property type="match status" value="1"/>
</dbReference>
<dbReference type="InterPro" id="IPR002328">
    <property type="entry name" value="ADH_Zn_CS"/>
</dbReference>
<comment type="cofactor">
    <cofactor evidence="1 6">
        <name>Zn(2+)</name>
        <dbReference type="ChEBI" id="CHEBI:29105"/>
    </cofactor>
</comment>
<evidence type="ECO:0000256" key="2">
    <source>
        <dbReference type="ARBA" id="ARBA00008072"/>
    </source>
</evidence>
<dbReference type="PROSITE" id="PS00059">
    <property type="entry name" value="ADH_ZINC"/>
    <property type="match status" value="1"/>
</dbReference>
<evidence type="ECO:0000313" key="8">
    <source>
        <dbReference type="EMBL" id="MDY5152770.1"/>
    </source>
</evidence>
<evidence type="ECO:0000256" key="5">
    <source>
        <dbReference type="ARBA" id="ARBA00023002"/>
    </source>
</evidence>
<organism evidence="9 10">
    <name type="scientific">Actinobaculum suis</name>
    <dbReference type="NCBI Taxonomy" id="1657"/>
    <lineage>
        <taxon>Bacteria</taxon>
        <taxon>Bacillati</taxon>
        <taxon>Actinomycetota</taxon>
        <taxon>Actinomycetes</taxon>
        <taxon>Actinomycetales</taxon>
        <taxon>Actinomycetaceae</taxon>
        <taxon>Actinobaculum</taxon>
    </lineage>
</organism>